<protein>
    <submittedName>
        <fullName evidence="9">PfEMP1</fullName>
    </submittedName>
</protein>
<dbReference type="GO" id="GO:0046789">
    <property type="term" value="F:host cell surface receptor binding"/>
    <property type="evidence" value="ECO:0007669"/>
    <property type="project" value="InterPro"/>
</dbReference>
<sequence>MAPQGSAGGVGEIDHTSAKHLLDSIGKRVHEEVEKEAKERSNGDLKGSLTSATLSGGERASSLNPCSSDYTKHFDANSNRYPCGNTNVDRFSVKEQAEYDNKKMKCSYGSNGKNEGACASFRRLHLCNKNMVKMDTNNDSKAKHNLLVDVCMAAKFEAESLIRYHDKYKLTYDDSQICTVLARSFADIGDIVRGRDLYLGNKKKNQNGKETEREKLEQKLKEIFAKIHEGLTTENGVKERYNDDREKNYYQLREDWWALNRKEVWKAITCDEENKLGGYSYFRGTCGDNEKNATRASHKCRCKDKKGKSETDQVPTYFDYVPQFLRWFEEWAEDFCRKKKKKVQNLEKSCRGTDSSGNERYCSRNGYDCEKTVNARGKVRMGKGCTDCFFACYPYVDWIENQRKQFLKQKEQFLKQKQRYENVINGTSTSSRKTRAARSSGSNSDNNGYEKIFYDKLQSNGYGSVETFLEKLSNEEICTKITEKEEGRIDFKTVNSGSASGASGTNDKEKGTFYRSDYCQPCPPCGVKHDGKKWEPKQKHDKCNINLYKPKPEANGTTINFLYSGDEPTEIGKKLKKFCDQTSGSSGGVAGGSGTSGSNELYQKWKCYEFKDLQKDGEGEDDHDYDEDVRTGGGLCILKKEKKIVKMNADEPDEIQKTFNPFFYYWVAHMLKDSIYWETQKLDKCINNNTNGNRCRNGCIKNCKCFLQWVEQKKNEWTNIKQHFYTQEDIVKKGGPIKLTHDGVLKQVLELEFSKENSTEDAKNNVSAREIDLINKMLEEDKTTAAGTDNKNKTTIDKLLQHEEKKAQTCLETHSEDKCKKAEEESLARSLDSVRGSPPPGPTGSEDEDEGDDDDFEDEEEDEEHGREDGDEETAAETTPGPSATPVPELPGPPAPVVDVCTTVKSALEDMDTLQKACSTKYDKYGHEKFPNWKCIPSGVSTTTGGNDGAICVPPRRRRLYVGGLTKWAEKQVGNTQGGGKTRGSEASQSSTVSETHSQSSSSSSSPSSNPRNDAASTSTTESSQLRDAFIQSAAIETFFLWHKYKMERKPPAKEKSIGGLPSFFNDEEEEPSPDVVAEQKLQTGEIPDDFLRQMFYTFADYKDIFFGKHVGNGKDVGKDSVTTNISDKITRIFKDHSQLPSGKPNNERETWWNNNAKAIWDGMVCALSYNTNDQKVILDVQKKLMEAIKNKNKYYYNNVTIGSIPISPDKNATTTKLIDFASRPTFYRWLEEWGEEFCRKRKVKLKKVKKECDGFNASGNKIQCSADGHDCTDKKRRYNNIFADLDCADCQKECRNYKKWIENKENEFNKQKKKYQMEINENNIFPFNNDNEHKFYENLRENGYSFVENFLESLNHCKPGQGSSDPKQTTDFMKYHETFGPSTYCKACPIYGVKCNSGGCTDITVDEYKRQNDLQEIKIIKNTPTNIDVQMIDRRGQYIQDNLKDRFKESRLFKTVKDQEWKCSFINNMDVCKVDKFDKNIDIDEQITFKILLERWLQDFLEGYYISKTKIDLCTKSENSCIQEHIGKCECVEKWVEKKKKEWEQIDDHFNKQQHDNAFDMPYKVKNYFENNAPNLIKSIEEYKRRKKIDEYEDCNGDSSCKRSDKKKKIDMVSMLLSELKEKIEPCKNPLHQKTQSNYCNTSPPENDESTSTSTLTPDEQTDDTTDIEKPSFCPDDTHIPSPPTPEEPAASSEDKSDQVPKSQEDEVPQEPPPPDKKAPVPKKEENVAPKVPKPKPPDLSEPLKNAMLSNTIMWSVGIGFAALTYLWLKKKSKPPVDLLRVLNIPKGDYGIPTLKSTNRYIPYGTDRYKGKTYIYMEGDTDEDKYTFMSDTTDITSSSESEYEEIDINDIYVPGSPKYKTLIEVVLEPSKRDTSNKSSGTKDTQNITTSDTPRNKPINDVEWNSLKNDFISNILQNSQMDLPQNNISRDTSINIHPAVSILQDSMQEKPFITSIQDRDLHNGEEVTYNINLDDHKNMNFSTNHDNITPKNNQNDLYTGIDLINDSISGNHNVDIYDELLKRKENELFGTNHTKHTTTNSVAKQTHNEPIVNQINLFHKWLDRHKNMCEQWDKNKKEEFLDKLKKEWNKENNNNSGDINNRYENVLNTDVSIQIDMNDPKPINEFTNMNTNSDNFIKDTILDDLDKHPETYFYDIYDDDITYFDTDDVKPPMDDIHIKEQTEMNALHNNKMNELLEKEYPISDIWNI</sequence>
<dbReference type="Gene3D" id="1.20.58.830">
    <property type="match status" value="3"/>
</dbReference>
<feature type="compositionally biased region" description="Basic and acidic residues" evidence="2">
    <location>
        <begin position="1694"/>
        <end position="1706"/>
    </location>
</feature>
<feature type="domain" description="Cysteine-rich interdomain region 1 gamma" evidence="7">
    <location>
        <begin position="1426"/>
        <end position="1476"/>
    </location>
</feature>
<feature type="compositionally biased region" description="Low complexity" evidence="2">
    <location>
        <begin position="426"/>
        <end position="442"/>
    </location>
</feature>
<dbReference type="VEuPathDB" id="PlasmoDB:PfDd2_080014300"/>
<dbReference type="Gene3D" id="1.20.58.1930">
    <property type="match status" value="1"/>
</dbReference>
<evidence type="ECO:0000313" key="9">
    <source>
        <dbReference type="EMBL" id="KOB86502.1"/>
    </source>
</evidence>
<feature type="domain" description="Duffy-binding-like" evidence="8">
    <location>
        <begin position="330"/>
        <end position="494"/>
    </location>
</feature>
<feature type="compositionally biased region" description="Gly residues" evidence="2">
    <location>
        <begin position="1"/>
        <end position="11"/>
    </location>
</feature>
<feature type="domain" description="Duffy-antigen binding" evidence="4">
    <location>
        <begin position="116"/>
        <end position="326"/>
    </location>
</feature>
<dbReference type="Proteomes" id="UP000054282">
    <property type="component" value="Unassembled WGS sequence"/>
</dbReference>
<evidence type="ECO:0000259" key="5">
    <source>
        <dbReference type="Pfam" id="PF15445"/>
    </source>
</evidence>
<evidence type="ECO:0000256" key="2">
    <source>
        <dbReference type="SAM" id="MobiDB-lite"/>
    </source>
</evidence>
<feature type="compositionally biased region" description="Basic and acidic residues" evidence="2">
    <location>
        <begin position="808"/>
        <end position="827"/>
    </location>
</feature>
<feature type="domain" description="Duffy-antigen binding" evidence="4">
    <location>
        <begin position="951"/>
        <end position="1181"/>
    </location>
</feature>
<dbReference type="GO" id="GO:0016020">
    <property type="term" value="C:membrane"/>
    <property type="evidence" value="ECO:0007669"/>
    <property type="project" value="InterPro"/>
</dbReference>
<dbReference type="Pfam" id="PF15445">
    <property type="entry name" value="ATS"/>
    <property type="match status" value="1"/>
</dbReference>
<evidence type="ECO:0000259" key="6">
    <source>
        <dbReference type="Pfam" id="PF15447"/>
    </source>
</evidence>
<reference evidence="10" key="2">
    <citation type="submission" date="2006-09" db="EMBL/GenBank/DDBJ databases">
        <title>The genome sequence of Plasmodium falciparum Dd2.</title>
        <authorList>
            <consortium name="The Broad Institute Genome Sequencing Platform"/>
            <person name="Birren B."/>
            <person name="Lander E."/>
            <person name="Galagan J."/>
            <person name="Nusbaum C."/>
            <person name="Devon K."/>
            <person name="Henn M."/>
            <person name="Jaffe D."/>
            <person name="Butler J."/>
            <person name="Alvarez P."/>
            <person name="Gnerre S."/>
            <person name="Grabherr M."/>
            <person name="Kleber M."/>
            <person name="Mauceli E."/>
            <person name="Brockman W."/>
            <person name="MacCallum I.A."/>
            <person name="Rounsley S."/>
            <person name="Young S."/>
            <person name="LaButti K."/>
            <person name="Pushparaj V."/>
            <person name="DeCaprio D."/>
            <person name="Crawford M."/>
            <person name="Koehrsen M."/>
            <person name="Engels R."/>
            <person name="Montgomery P."/>
            <person name="Pearson M."/>
            <person name="Howarth C."/>
            <person name="Larson L."/>
            <person name="Luoma S."/>
            <person name="White J."/>
            <person name="Kodira C."/>
            <person name="Zeng Q."/>
            <person name="O'Leary S."/>
            <person name="Yandava C."/>
            <person name="Alvarado L."/>
            <person name="Wirth D."/>
            <person name="Volkman S."/>
            <person name="Hartl D."/>
        </authorList>
    </citation>
    <scope>NUCLEOTIDE SEQUENCE [LARGE SCALE GENOMIC DNA]</scope>
</reference>
<dbReference type="FunFam" id="1.20.1310.20:FF:000001">
    <property type="entry name" value="Erythrocyte membrane protein 1, PfEMP1"/>
    <property type="match status" value="1"/>
</dbReference>
<feature type="compositionally biased region" description="Basic and acidic residues" evidence="2">
    <location>
        <begin position="1715"/>
        <end position="1729"/>
    </location>
</feature>
<feature type="compositionally biased region" description="Polar residues" evidence="2">
    <location>
        <begin position="1877"/>
        <end position="1893"/>
    </location>
</feature>
<keyword evidence="1" id="KW-0175">Coiled coil</keyword>
<dbReference type="FunFam" id="1.10.1900.40:FF:000001">
    <property type="entry name" value="Erythrocyte membrane protein 1"/>
    <property type="match status" value="1"/>
</dbReference>
<feature type="region of interest" description="Disordered" evidence="2">
    <location>
        <begin position="1"/>
        <end position="63"/>
    </location>
</feature>
<feature type="region of interest" description="Disordered" evidence="2">
    <location>
        <begin position="808"/>
        <end position="898"/>
    </location>
</feature>
<feature type="domain" description="Duffy-binding-like" evidence="8">
    <location>
        <begin position="1233"/>
        <end position="1383"/>
    </location>
</feature>
<evidence type="ECO:0000313" key="10">
    <source>
        <dbReference type="Proteomes" id="UP000054282"/>
    </source>
</evidence>
<dbReference type="Pfam" id="PF22672">
    <property type="entry name" value="DBL_C"/>
    <property type="match status" value="2"/>
</dbReference>
<reference evidence="10" key="1">
    <citation type="submission" date="2006-09" db="EMBL/GenBank/DDBJ databases">
        <title>Annotation of Plasmodium falciparum Dd2.</title>
        <authorList>
            <consortium name="The Broad Institute Genome Sequencing Platform"/>
            <person name="Volkman S.K."/>
            <person name="Neafsey D.E."/>
            <person name="Dash A.P."/>
            <person name="Chitnis C.E."/>
            <person name="Hartl D.L."/>
            <person name="Young S.K."/>
            <person name="Zeng Q."/>
            <person name="Koehrsen M."/>
            <person name="Alvarado L."/>
            <person name="Berlin A."/>
            <person name="Borenstein D."/>
            <person name="Chapman S.B."/>
            <person name="Chen Z."/>
            <person name="Engels R."/>
            <person name="Freedman E."/>
            <person name="Gellesch M."/>
            <person name="Goldberg J."/>
            <person name="Griggs A."/>
            <person name="Gujja S."/>
            <person name="Heilman E.R."/>
            <person name="Heiman D.I."/>
            <person name="Howarth C."/>
            <person name="Jen D."/>
            <person name="Larson L."/>
            <person name="Mehta T."/>
            <person name="Neiman D."/>
            <person name="Park D."/>
            <person name="Pearson M."/>
            <person name="Roberts A."/>
            <person name="Saif S."/>
            <person name="Shea T."/>
            <person name="Shenoy N."/>
            <person name="Sisk P."/>
            <person name="Stolte C."/>
            <person name="Sykes S."/>
            <person name="Walk T."/>
            <person name="White J."/>
            <person name="Yandava C."/>
            <person name="Haas B."/>
            <person name="Henn M.R."/>
            <person name="Nusbaum C."/>
            <person name="Birren B."/>
        </authorList>
    </citation>
    <scope>NUCLEOTIDE SEQUENCE [LARGE SCALE GENOMIC DNA]</scope>
</reference>
<dbReference type="Pfam" id="PF18562">
    <property type="entry name" value="CIDR1_gamma"/>
    <property type="match status" value="1"/>
</dbReference>
<dbReference type="EMBL" id="DS016310">
    <property type="protein sequence ID" value="KOB86502.1"/>
    <property type="molecule type" value="Genomic_DNA"/>
</dbReference>
<feature type="region of interest" description="Disordered" evidence="2">
    <location>
        <begin position="424"/>
        <end position="444"/>
    </location>
</feature>
<feature type="domain" description="Plasmodium falciparum erythrocyte membrane protein-1 N-terminal segment" evidence="6">
    <location>
        <begin position="17"/>
        <end position="53"/>
    </location>
</feature>
<dbReference type="InterPro" id="IPR042202">
    <property type="entry name" value="Duffy-ag-bd_sf"/>
</dbReference>
<feature type="domain" description="Duffy-binding-like" evidence="3">
    <location>
        <begin position="662"/>
        <end position="817"/>
    </location>
</feature>
<dbReference type="Gene3D" id="1.10.1900.40">
    <property type="entry name" value="Acidic terminal segments, variant surface antigen of PfEMP1"/>
    <property type="match status" value="1"/>
</dbReference>
<evidence type="ECO:0000259" key="3">
    <source>
        <dbReference type="Pfam" id="PF03011"/>
    </source>
</evidence>
<feature type="compositionally biased region" description="Basic and acidic residues" evidence="2">
    <location>
        <begin position="12"/>
        <end position="43"/>
    </location>
</feature>
<feature type="domain" description="Plasmodium falciparum erythrocyte membrane protein 1 acidic terminal segment" evidence="5">
    <location>
        <begin position="1753"/>
        <end position="2208"/>
    </location>
</feature>
<dbReference type="Pfam" id="PF05424">
    <property type="entry name" value="Duffy_binding"/>
    <property type="match status" value="2"/>
</dbReference>
<dbReference type="Pfam" id="PF03011">
    <property type="entry name" value="PFEMP"/>
    <property type="match status" value="2"/>
</dbReference>
<dbReference type="Pfam" id="PF15447">
    <property type="entry name" value="NTS"/>
    <property type="match status" value="1"/>
</dbReference>
<dbReference type="InterPro" id="IPR029211">
    <property type="entry name" value="PfEMP1_ATS"/>
</dbReference>
<feature type="region of interest" description="Disordered" evidence="2">
    <location>
        <begin position="971"/>
        <end position="1024"/>
    </location>
</feature>
<accession>A0A0L7M0X9</accession>
<feature type="compositionally biased region" description="Acidic residues" evidence="2">
    <location>
        <begin position="845"/>
        <end position="875"/>
    </location>
</feature>
<dbReference type="InterPro" id="IPR008602">
    <property type="entry name" value="Duffy-antigen-binding"/>
</dbReference>
<feature type="region of interest" description="Disordered" evidence="2">
    <location>
        <begin position="1871"/>
        <end position="1901"/>
    </location>
</feature>
<dbReference type="InterPro" id="IPR044932">
    <property type="entry name" value="PfEMP1_ATS_sf"/>
</dbReference>
<evidence type="ECO:0000259" key="7">
    <source>
        <dbReference type="Pfam" id="PF18562"/>
    </source>
</evidence>
<dbReference type="OMA" id="IEICTEN"/>
<name>A0A0L7M0X9_PLAF4</name>
<dbReference type="KEGG" id="pfd:PFDG_02117"/>
<proteinExistence type="predicted"/>
<feature type="compositionally biased region" description="Polar residues" evidence="2">
    <location>
        <begin position="1633"/>
        <end position="1660"/>
    </location>
</feature>
<feature type="domain" description="Duffy-binding-like" evidence="3">
    <location>
        <begin position="1493"/>
        <end position="1631"/>
    </location>
</feature>
<feature type="compositionally biased region" description="Low complexity" evidence="2">
    <location>
        <begin position="988"/>
        <end position="1009"/>
    </location>
</feature>
<dbReference type="InterPro" id="IPR004258">
    <property type="entry name" value="DBL"/>
</dbReference>
<feature type="compositionally biased region" description="Pro residues" evidence="2">
    <location>
        <begin position="883"/>
        <end position="896"/>
    </location>
</feature>
<dbReference type="InterPro" id="IPR041480">
    <property type="entry name" value="CIDR1_gamma"/>
</dbReference>
<gene>
    <name evidence="9" type="ORF">PFDG_02117</name>
</gene>
<dbReference type="Gene3D" id="1.20.1310.20">
    <property type="entry name" value="Duffy-antigen binding domain"/>
    <property type="match status" value="2"/>
</dbReference>
<feature type="coiled-coil region" evidence="1">
    <location>
        <begin position="199"/>
        <end position="226"/>
    </location>
</feature>
<evidence type="ECO:0000256" key="1">
    <source>
        <dbReference type="SAM" id="Coils"/>
    </source>
</evidence>
<evidence type="ECO:0000259" key="4">
    <source>
        <dbReference type="Pfam" id="PF05424"/>
    </source>
</evidence>
<dbReference type="InterPro" id="IPR054595">
    <property type="entry name" value="DBL_C"/>
</dbReference>
<dbReference type="InterPro" id="IPR029210">
    <property type="entry name" value="PfEMP1_NTS"/>
</dbReference>
<evidence type="ECO:0000259" key="8">
    <source>
        <dbReference type="Pfam" id="PF22672"/>
    </source>
</evidence>
<feature type="region of interest" description="Disordered" evidence="2">
    <location>
        <begin position="1628"/>
        <end position="1744"/>
    </location>
</feature>
<organism evidence="9 10">
    <name type="scientific">Plasmodium falciparum (isolate Dd2)</name>
    <dbReference type="NCBI Taxonomy" id="57267"/>
    <lineage>
        <taxon>Eukaryota</taxon>
        <taxon>Sar</taxon>
        <taxon>Alveolata</taxon>
        <taxon>Apicomplexa</taxon>
        <taxon>Aconoidasida</taxon>
        <taxon>Haemosporida</taxon>
        <taxon>Plasmodiidae</taxon>
        <taxon>Plasmodium</taxon>
        <taxon>Plasmodium (Laverania)</taxon>
    </lineage>
</organism>
<dbReference type="SUPFAM" id="SSF140924">
    <property type="entry name" value="Duffy binding domain-like"/>
    <property type="match status" value="4"/>
</dbReference>
<feature type="compositionally biased region" description="Polar residues" evidence="2">
    <location>
        <begin position="1010"/>
        <end position="1024"/>
    </location>
</feature>